<evidence type="ECO:0000313" key="2">
    <source>
        <dbReference type="Proteomes" id="UP000805085"/>
    </source>
</evidence>
<dbReference type="RefSeq" id="WP_173302625.1">
    <property type="nucleotide sequence ID" value="NZ_JABRWQ010000016.1"/>
</dbReference>
<proteinExistence type="predicted"/>
<organism evidence="1 2">
    <name type="scientific">Winogradskyella litoriviva</name>
    <dbReference type="NCBI Taxonomy" id="1220182"/>
    <lineage>
        <taxon>Bacteria</taxon>
        <taxon>Pseudomonadati</taxon>
        <taxon>Bacteroidota</taxon>
        <taxon>Flavobacteriia</taxon>
        <taxon>Flavobacteriales</taxon>
        <taxon>Flavobacteriaceae</taxon>
        <taxon>Winogradskyella</taxon>
    </lineage>
</organism>
<comment type="caution">
    <text evidence="1">The sequence shown here is derived from an EMBL/GenBank/DDBJ whole genome shotgun (WGS) entry which is preliminary data.</text>
</comment>
<protein>
    <submittedName>
        <fullName evidence="1">Uncharacterized protein</fullName>
    </submittedName>
</protein>
<reference evidence="1 2" key="1">
    <citation type="journal article" date="2015" name="Int. J. Syst. Evol. Microbiol.">
        <title>Winogradskyella litoriviva sp. nov., isolated from coastal seawater.</title>
        <authorList>
            <person name="Nedashkovskaya O.I."/>
            <person name="Kukhlevskiy A.D."/>
            <person name="Zhukova N.V."/>
            <person name="Kim S.J."/>
            <person name="Rhee S.K."/>
            <person name="Mikhailov V.V."/>
        </authorList>
    </citation>
    <scope>NUCLEOTIDE SEQUENCE [LARGE SCALE GENOMIC DNA]</scope>
    <source>
        <strain evidence="1 2">KMM6491</strain>
    </source>
</reference>
<dbReference type="EMBL" id="JABRWQ010000016">
    <property type="protein sequence ID" value="NRD24940.1"/>
    <property type="molecule type" value="Genomic_DNA"/>
</dbReference>
<keyword evidence="2" id="KW-1185">Reference proteome</keyword>
<evidence type="ECO:0000313" key="1">
    <source>
        <dbReference type="EMBL" id="NRD24940.1"/>
    </source>
</evidence>
<dbReference type="Proteomes" id="UP000805085">
    <property type="component" value="Unassembled WGS sequence"/>
</dbReference>
<sequence>MSNLNGNSSIHQKWRNNNFESIGFYQKHLLFGNWDNKILNEEDIYVILVDSQKKILALSYDFKNEKMTYNIEEYQITNGRISMSNEQENIEAKEAKRLLKLNGIKY</sequence>
<accession>A0ABX2E9U1</accession>
<name>A0ABX2E9U1_9FLAO</name>
<gene>
    <name evidence="1" type="ORF">HNV10_16945</name>
</gene>